<proteinExistence type="predicted"/>
<evidence type="ECO:0000313" key="1">
    <source>
        <dbReference type="EMBL" id="PIZ99136.1"/>
    </source>
</evidence>
<sequence length="282" mass="31166">MLLAIMILVVVILVSIWLDKSTVTMTEGQALVISKNDSYETVEFYSEDDRMKFHLYPVYKMHRYDIVGAHEIIFETIDLPEIYTAKSTTLKRNMTLTGAKVSLVFVVNESDAIYNAEVTKKLRRMFLQGLIPDVGTVYPTATDLIKLKKIIFSVVDKCVRQVSAGSGFEDLIDPANIDKIGVDILQAIRNSDLIQRLGLVLASVVWARPDLPDEYSKALSRAAEAEINAVAKKAEADALKGNEAAGLVIALQTSADKGNPLYIGDGVLHMTGLSQKMKKKEN</sequence>
<accession>A0A2M7VF23</accession>
<organism evidence="1 2">
    <name type="scientific">Candidatus Komeilibacteria bacterium CG_4_10_14_0_2_um_filter_37_10</name>
    <dbReference type="NCBI Taxonomy" id="1974470"/>
    <lineage>
        <taxon>Bacteria</taxon>
        <taxon>Candidatus Komeiliibacteriota</taxon>
    </lineage>
</organism>
<dbReference type="EMBL" id="PFPO01000046">
    <property type="protein sequence ID" value="PIZ99136.1"/>
    <property type="molecule type" value="Genomic_DNA"/>
</dbReference>
<evidence type="ECO:0008006" key="3">
    <source>
        <dbReference type="Google" id="ProtNLM"/>
    </source>
</evidence>
<name>A0A2M7VF23_9BACT</name>
<gene>
    <name evidence="1" type="ORF">COX77_02450</name>
</gene>
<reference evidence="2" key="1">
    <citation type="submission" date="2017-09" db="EMBL/GenBank/DDBJ databases">
        <title>Depth-based differentiation of microbial function through sediment-hosted aquifers and enrichment of novel symbionts in the deep terrestrial subsurface.</title>
        <authorList>
            <person name="Probst A.J."/>
            <person name="Ladd B."/>
            <person name="Jarett J.K."/>
            <person name="Geller-Mcgrath D.E."/>
            <person name="Sieber C.M.K."/>
            <person name="Emerson J.B."/>
            <person name="Anantharaman K."/>
            <person name="Thomas B.C."/>
            <person name="Malmstrom R."/>
            <person name="Stieglmeier M."/>
            <person name="Klingl A."/>
            <person name="Woyke T."/>
            <person name="Ryan C.M."/>
            <person name="Banfield J.F."/>
        </authorList>
    </citation>
    <scope>NUCLEOTIDE SEQUENCE [LARGE SCALE GENOMIC DNA]</scope>
</reference>
<dbReference type="Proteomes" id="UP000230405">
    <property type="component" value="Unassembled WGS sequence"/>
</dbReference>
<dbReference type="AlphaFoldDB" id="A0A2M7VF23"/>
<protein>
    <recommendedName>
        <fullName evidence="3">Band 7 domain-containing protein</fullName>
    </recommendedName>
</protein>
<comment type="caution">
    <text evidence="1">The sequence shown here is derived from an EMBL/GenBank/DDBJ whole genome shotgun (WGS) entry which is preliminary data.</text>
</comment>
<evidence type="ECO:0000313" key="2">
    <source>
        <dbReference type="Proteomes" id="UP000230405"/>
    </source>
</evidence>